<comment type="caution">
    <text evidence="10">The sequence shown here is derived from an EMBL/GenBank/DDBJ whole genome shotgun (WGS) entry which is preliminary data.</text>
</comment>
<evidence type="ECO:0000313" key="11">
    <source>
        <dbReference type="Proteomes" id="UP001596263"/>
    </source>
</evidence>
<feature type="signal peptide" evidence="8">
    <location>
        <begin position="1"/>
        <end position="31"/>
    </location>
</feature>
<comment type="similarity">
    <text evidence="1 5 6">Belongs to the peptidase S8 family.</text>
</comment>
<name>A0ABW0CM25_STRCD</name>
<dbReference type="PRINTS" id="PR00723">
    <property type="entry name" value="SUBTILISIN"/>
</dbReference>
<sequence length="1150" mass="121038">MRFRASPWHRRGVIALVGALAAVGLTVPAGAQTPYDPPTAVPSNAVAAKQPKASLRTVTLITGDQVVVSTRPGSRPEAMFRAAEGRERVGVLRSYTKDRRGRLRLNVVPADAADLLASGRLDPSLFDVTGQAETLPSGAVRPARVIAAYRGAPPASLRTTDGVRTVRGLPAVDGAALRAAPDEPGALWSALTTGGAVKRLRPGVEHVWLDGRVRVMDERSNKQIGAPDAWESGFTGKGVDIAVLDTGLDATHPDFAGRIKESRDFSDSGGTEDKVGHGTHVASIALGSGAGGPGTAYRGVAPDASLLVGKVCADEYCDDSAIIAGMEWAAERGADIVNLSLGSQDASDGRDPLSLAVNDLSDRHGTLFVAAAGNGYCWAPTISGPAAADEALAVGAVNADDEMTPYTSCGPRPGDHAVKPDLAAPGDGIAAARAAGTSIGEPVDELYTRLTGTSMATPHVAGAAALLAQRHPDWTGRQLKAALVSSADPSAAQPVFGTGSGRLDAARATRQQVFAETGALSYGHLAYPQQNLPDVRRTVRFRNSGDTDVTLALASSLSEEEGDKGPAPDGSLTLSADRITVPAHGTAEVTATLRASAFHQRGWGQFGGRVLATGEGVRVVTAVGVVVEPESYDVKIKAIDRDGNPTRDDLVQGVYAFQHNAIAYADPNIRLRDGEATVRLPKGDYAFTGALSTPDPELPAREAPLTLESQPRLAVDHDGMTVTLDARRGKEVVDRVDRPDARRHYTELDLSMLSDDDKSQWGLVLGAVTRAPMYAVPRAADPARVVMGHTAVMLPAKGAAYTYYLAHAPRGGGIPQNLDYPVRDAELGTVRADYRAQGKPAAGARSAGPVYMPLQALIFGILHDIPLPATRTELYSPGTADSGARWSEHLFQRPAGTPLAGSGSDGAISGTGHYAAGTSTPRVWNQGVLRPDLDTHRYANGVYRTGDTLAAIVGAFAPAEEGHGSAAVFQLPYVQADMTLKRDGKVLGEAPLPGIGWFAMPEDPGTYELTLAARRSPAWATTATRLTSEWTFRSERPPGLEWVPLLQADVTSDFDKLGRGRSFDWQTLDVAVAAQSGAPEVTLKDLSVEVSFDDGATWTRAWIQERRGNTAKVAVFNSSDRSAFASLRVSASDTRGNKLRQTVIRAYGLA</sequence>
<dbReference type="InterPro" id="IPR050131">
    <property type="entry name" value="Peptidase_S8_subtilisin-like"/>
</dbReference>
<feature type="domain" description="Peptidase S8/S53" evidence="9">
    <location>
        <begin position="236"/>
        <end position="493"/>
    </location>
</feature>
<evidence type="ECO:0000256" key="1">
    <source>
        <dbReference type="ARBA" id="ARBA00011073"/>
    </source>
</evidence>
<feature type="active site" description="Charge relay system" evidence="5">
    <location>
        <position position="277"/>
    </location>
</feature>
<dbReference type="InterPro" id="IPR023827">
    <property type="entry name" value="Peptidase_S8_Asp-AS"/>
</dbReference>
<organism evidence="10 11">
    <name type="scientific">Streptomyces coerulescens</name>
    <dbReference type="NCBI Taxonomy" id="29304"/>
    <lineage>
        <taxon>Bacteria</taxon>
        <taxon>Bacillati</taxon>
        <taxon>Actinomycetota</taxon>
        <taxon>Actinomycetes</taxon>
        <taxon>Kitasatosporales</taxon>
        <taxon>Streptomycetaceae</taxon>
        <taxon>Streptomyces</taxon>
    </lineage>
</organism>
<protein>
    <submittedName>
        <fullName evidence="10">S8 family serine peptidase</fullName>
    </submittedName>
</protein>
<dbReference type="InterPro" id="IPR023828">
    <property type="entry name" value="Peptidase_S8_Ser-AS"/>
</dbReference>
<feature type="active site" description="Charge relay system" evidence="5">
    <location>
        <position position="454"/>
    </location>
</feature>
<dbReference type="PROSITE" id="PS51892">
    <property type="entry name" value="SUBTILASE"/>
    <property type="match status" value="1"/>
</dbReference>
<feature type="region of interest" description="Disordered" evidence="7">
    <location>
        <begin position="894"/>
        <end position="915"/>
    </location>
</feature>
<dbReference type="PANTHER" id="PTHR43806:SF11">
    <property type="entry name" value="CEREVISIN-RELATED"/>
    <property type="match status" value="1"/>
</dbReference>
<dbReference type="PANTHER" id="PTHR43806">
    <property type="entry name" value="PEPTIDASE S8"/>
    <property type="match status" value="1"/>
</dbReference>
<gene>
    <name evidence="10" type="ORF">ACFPQ9_23810</name>
</gene>
<dbReference type="SUPFAM" id="SSF52743">
    <property type="entry name" value="Subtilisin-like"/>
    <property type="match status" value="1"/>
</dbReference>
<dbReference type="PROSITE" id="PS00138">
    <property type="entry name" value="SUBTILASE_SER"/>
    <property type="match status" value="1"/>
</dbReference>
<keyword evidence="2 5" id="KW-0645">Protease</keyword>
<reference evidence="11" key="1">
    <citation type="journal article" date="2019" name="Int. J. Syst. Evol. Microbiol.">
        <title>The Global Catalogue of Microorganisms (GCM) 10K type strain sequencing project: providing services to taxonomists for standard genome sequencing and annotation.</title>
        <authorList>
            <consortium name="The Broad Institute Genomics Platform"/>
            <consortium name="The Broad Institute Genome Sequencing Center for Infectious Disease"/>
            <person name="Wu L."/>
            <person name="Ma J."/>
        </authorList>
    </citation>
    <scope>NUCLEOTIDE SEQUENCE [LARGE SCALE GENOMIC DNA]</scope>
    <source>
        <strain evidence="11">KCTC 42586</strain>
    </source>
</reference>
<evidence type="ECO:0000256" key="6">
    <source>
        <dbReference type="RuleBase" id="RU003355"/>
    </source>
</evidence>
<evidence type="ECO:0000256" key="2">
    <source>
        <dbReference type="ARBA" id="ARBA00022670"/>
    </source>
</evidence>
<keyword evidence="11" id="KW-1185">Reference proteome</keyword>
<proteinExistence type="inferred from homology"/>
<dbReference type="InterPro" id="IPR015500">
    <property type="entry name" value="Peptidase_S8_subtilisin-rel"/>
</dbReference>
<keyword evidence="8" id="KW-0732">Signal</keyword>
<dbReference type="Pfam" id="PF00082">
    <property type="entry name" value="Peptidase_S8"/>
    <property type="match status" value="1"/>
</dbReference>
<evidence type="ECO:0000256" key="5">
    <source>
        <dbReference type="PROSITE-ProRule" id="PRU01240"/>
    </source>
</evidence>
<evidence type="ECO:0000256" key="7">
    <source>
        <dbReference type="SAM" id="MobiDB-lite"/>
    </source>
</evidence>
<evidence type="ECO:0000256" key="8">
    <source>
        <dbReference type="SAM" id="SignalP"/>
    </source>
</evidence>
<dbReference type="InterPro" id="IPR000209">
    <property type="entry name" value="Peptidase_S8/S53_dom"/>
</dbReference>
<dbReference type="InterPro" id="IPR036852">
    <property type="entry name" value="Peptidase_S8/S53_dom_sf"/>
</dbReference>
<evidence type="ECO:0000313" key="10">
    <source>
        <dbReference type="EMBL" id="MFC5216871.1"/>
    </source>
</evidence>
<dbReference type="Gene3D" id="3.40.50.200">
    <property type="entry name" value="Peptidase S8/S53 domain"/>
    <property type="match status" value="1"/>
</dbReference>
<evidence type="ECO:0000256" key="3">
    <source>
        <dbReference type="ARBA" id="ARBA00022801"/>
    </source>
</evidence>
<dbReference type="RefSeq" id="WP_380856688.1">
    <property type="nucleotide sequence ID" value="NZ_JBHSKM010000019.1"/>
</dbReference>
<evidence type="ECO:0000259" key="9">
    <source>
        <dbReference type="Pfam" id="PF00082"/>
    </source>
</evidence>
<dbReference type="PROSITE" id="PS00136">
    <property type="entry name" value="SUBTILASE_ASP"/>
    <property type="match status" value="1"/>
</dbReference>
<accession>A0ABW0CM25</accession>
<keyword evidence="3 5" id="KW-0378">Hydrolase</keyword>
<feature type="chain" id="PRO_5046280949" evidence="8">
    <location>
        <begin position="32"/>
        <end position="1150"/>
    </location>
</feature>
<dbReference type="EMBL" id="JBHSKM010000019">
    <property type="protein sequence ID" value="MFC5216871.1"/>
    <property type="molecule type" value="Genomic_DNA"/>
</dbReference>
<dbReference type="InterPro" id="IPR022398">
    <property type="entry name" value="Peptidase_S8_His-AS"/>
</dbReference>
<dbReference type="Proteomes" id="UP001596263">
    <property type="component" value="Unassembled WGS sequence"/>
</dbReference>
<keyword evidence="4 5" id="KW-0720">Serine protease</keyword>
<dbReference type="PROSITE" id="PS00137">
    <property type="entry name" value="SUBTILASE_HIS"/>
    <property type="match status" value="1"/>
</dbReference>
<evidence type="ECO:0000256" key="4">
    <source>
        <dbReference type="ARBA" id="ARBA00022825"/>
    </source>
</evidence>
<feature type="active site" description="Charge relay system" evidence="5">
    <location>
        <position position="245"/>
    </location>
</feature>